<proteinExistence type="predicted"/>
<evidence type="ECO:0000313" key="2">
    <source>
        <dbReference type="Proteomes" id="UP001189122"/>
    </source>
</evidence>
<comment type="caution">
    <text evidence="1">The sequence shown here is derived from an EMBL/GenBank/DDBJ whole genome shotgun (WGS) entry which is preliminary data.</text>
</comment>
<name>A0ABN7EAD9_SPIIN</name>
<organism evidence="1 2">
    <name type="scientific">Spirodela intermedia</name>
    <name type="common">Intermediate duckweed</name>
    <dbReference type="NCBI Taxonomy" id="51605"/>
    <lineage>
        <taxon>Eukaryota</taxon>
        <taxon>Viridiplantae</taxon>
        <taxon>Streptophyta</taxon>
        <taxon>Embryophyta</taxon>
        <taxon>Tracheophyta</taxon>
        <taxon>Spermatophyta</taxon>
        <taxon>Magnoliopsida</taxon>
        <taxon>Liliopsida</taxon>
        <taxon>Araceae</taxon>
        <taxon>Lemnoideae</taxon>
        <taxon>Spirodela</taxon>
    </lineage>
</organism>
<dbReference type="EMBL" id="CACRZD030000133">
    <property type="protein sequence ID" value="CAA6674670.1"/>
    <property type="molecule type" value="Genomic_DNA"/>
</dbReference>
<gene>
    <name evidence="1" type="ORF">SI7747_UN021028</name>
</gene>
<reference evidence="2" key="1">
    <citation type="journal article" date="2020" name="Sci. Rep.">
        <title>Chromosome-scale genome assembly for the duckweed Spirodela intermedia, integrating cytogenetic maps, PacBio and Oxford Nanopore libraries.</title>
        <authorList>
            <person name="Hoang P.T.N."/>
            <person name="Fiebig A."/>
            <person name="Novak P."/>
            <person name="Macas J."/>
            <person name="Cao H.X."/>
            <person name="Stepanenko A."/>
            <person name="Chen G."/>
            <person name="Borisjuk N."/>
            <person name="Scholz U."/>
            <person name="Schubert I."/>
        </authorList>
    </citation>
    <scope>NUCLEOTIDE SEQUENCE [LARGE SCALE GENOMIC DNA]</scope>
</reference>
<accession>A0ABN7EAD9</accession>
<protein>
    <submittedName>
        <fullName evidence="1">Uncharacterized protein</fullName>
    </submittedName>
</protein>
<dbReference type="Proteomes" id="UP001189122">
    <property type="component" value="Unassembled WGS sequence"/>
</dbReference>
<sequence>MRRQCTRILSVQEDSRVVDQWNGSSSRLRWLSPGGAEKWRLCGSLAALDGGGHMLGSFILKSTQQEEALHRI</sequence>
<keyword evidence="2" id="KW-1185">Reference proteome</keyword>
<evidence type="ECO:0000313" key="1">
    <source>
        <dbReference type="EMBL" id="CAA6674670.1"/>
    </source>
</evidence>